<dbReference type="Proteomes" id="UP000001338">
    <property type="component" value="Unassembled WGS sequence"/>
</dbReference>
<sequence>MDICQKDPIVNAKVKLYIEEIRRFWPFPSKNDDTFWKAKMDLVSTACH</sequence>
<gene>
    <name evidence="1" type="ORF">LEP1GSC036_0568</name>
</gene>
<organism evidence="1 2">
    <name type="scientific">Leptospira weilii str. 2006001853</name>
    <dbReference type="NCBI Taxonomy" id="1001589"/>
    <lineage>
        <taxon>Bacteria</taxon>
        <taxon>Pseudomonadati</taxon>
        <taxon>Spirochaetota</taxon>
        <taxon>Spirochaetia</taxon>
        <taxon>Leptospirales</taxon>
        <taxon>Leptospiraceae</taxon>
        <taxon>Leptospira</taxon>
    </lineage>
</organism>
<accession>A0A828Z1G8</accession>
<reference evidence="1 2" key="1">
    <citation type="submission" date="2012-10" db="EMBL/GenBank/DDBJ databases">
        <authorList>
            <person name="Harkins D.M."/>
            <person name="Durkin A.S."/>
            <person name="Brinkac L.M."/>
            <person name="Haft D.H."/>
            <person name="Selengut J.D."/>
            <person name="Sanka R."/>
            <person name="DePew J."/>
            <person name="Purushe J."/>
            <person name="Whelen A.C."/>
            <person name="Vinetz J.M."/>
            <person name="Sutton G.G."/>
            <person name="Nierman W.C."/>
            <person name="Fouts D.E."/>
        </authorList>
    </citation>
    <scope>NUCLEOTIDE SEQUENCE [LARGE SCALE GENOMIC DNA]</scope>
    <source>
        <strain evidence="1 2">2006001853</strain>
    </source>
</reference>
<evidence type="ECO:0000313" key="1">
    <source>
        <dbReference type="EMBL" id="EKR64082.1"/>
    </source>
</evidence>
<comment type="caution">
    <text evidence="1">The sequence shown here is derived from an EMBL/GenBank/DDBJ whole genome shotgun (WGS) entry which is preliminary data.</text>
</comment>
<dbReference type="EMBL" id="AFLV02000052">
    <property type="protein sequence ID" value="EKR64082.1"/>
    <property type="molecule type" value="Genomic_DNA"/>
</dbReference>
<name>A0A828Z1G8_9LEPT</name>
<evidence type="ECO:0000313" key="2">
    <source>
        <dbReference type="Proteomes" id="UP000001338"/>
    </source>
</evidence>
<protein>
    <submittedName>
        <fullName evidence="1">Uncharacterized protein</fullName>
    </submittedName>
</protein>
<dbReference type="AlphaFoldDB" id="A0A828Z1G8"/>
<proteinExistence type="predicted"/>